<keyword evidence="3 9" id="KW-0963">Cytoplasm</keyword>
<accession>A0ABV6G1F1</accession>
<comment type="function">
    <text evidence="9">Catalyzes the phosphorylation of D-fructose 6-phosphate to fructose 1,6-bisphosphate by ATP, the first committing step of glycolysis.</text>
</comment>
<evidence type="ECO:0000313" key="12">
    <source>
        <dbReference type="Proteomes" id="UP001589814"/>
    </source>
</evidence>
<dbReference type="Gene3D" id="3.40.50.460">
    <property type="entry name" value="Phosphofructokinase domain"/>
    <property type="match status" value="1"/>
</dbReference>
<feature type="binding site" evidence="9">
    <location>
        <position position="119"/>
    </location>
    <ligand>
        <name>Mg(2+)</name>
        <dbReference type="ChEBI" id="CHEBI:18420"/>
        <note>catalytic</note>
    </ligand>
</feature>
<dbReference type="InterPro" id="IPR022953">
    <property type="entry name" value="ATP_PFK"/>
</dbReference>
<feature type="binding site" description="in other chain" evidence="9">
    <location>
        <position position="240"/>
    </location>
    <ligand>
        <name>substrate</name>
        <note>ligand shared between dimeric partners</note>
    </ligand>
</feature>
<evidence type="ECO:0000313" key="11">
    <source>
        <dbReference type="EMBL" id="MFC0267488.1"/>
    </source>
</evidence>
<dbReference type="InterPro" id="IPR000023">
    <property type="entry name" value="Phosphofructokinase_dom"/>
</dbReference>
<comment type="caution">
    <text evidence="11">The sequence shown here is derived from an EMBL/GenBank/DDBJ whole genome shotgun (WGS) entry which is preliminary data.</text>
</comment>
<protein>
    <recommendedName>
        <fullName evidence="9">ATP-dependent 6-phosphofructokinase</fullName>
        <shortName evidence="9">ATP-PFK</shortName>
        <shortName evidence="9">Phosphofructokinase</shortName>
        <ecNumber evidence="9">2.7.1.11</ecNumber>
    </recommendedName>
    <alternativeName>
        <fullName evidence="9">Phosphohexokinase</fullName>
    </alternativeName>
</protein>
<dbReference type="InterPro" id="IPR015912">
    <property type="entry name" value="Phosphofructokinase_CS"/>
</dbReference>
<evidence type="ECO:0000256" key="4">
    <source>
        <dbReference type="ARBA" id="ARBA00022679"/>
    </source>
</evidence>
<dbReference type="Pfam" id="PF00365">
    <property type="entry name" value="PFK"/>
    <property type="match status" value="1"/>
</dbReference>
<evidence type="ECO:0000256" key="9">
    <source>
        <dbReference type="HAMAP-Rule" id="MF_01976"/>
    </source>
</evidence>
<keyword evidence="12" id="KW-1185">Reference proteome</keyword>
<evidence type="ECO:0000256" key="1">
    <source>
        <dbReference type="ARBA" id="ARBA00001946"/>
    </source>
</evidence>
<keyword evidence="6 9" id="KW-0418">Kinase</keyword>
<dbReference type="EC" id="2.7.1.11" evidence="9"/>
<comment type="pathway">
    <text evidence="2 9">Carbohydrate degradation; glycolysis; D-glyceraldehyde 3-phosphate and glycerone phosphate from D-glucose: step 3/4.</text>
</comment>
<keyword evidence="7 9" id="KW-0460">Magnesium</keyword>
<keyword evidence="8 9" id="KW-0324">Glycolysis</keyword>
<comment type="cofactor">
    <cofactor evidence="1 9">
        <name>Mg(2+)</name>
        <dbReference type="ChEBI" id="CHEBI:18420"/>
    </cofactor>
</comment>
<dbReference type="InterPro" id="IPR035966">
    <property type="entry name" value="PKF_sf"/>
</dbReference>
<sequence length="375" mass="39696">MTQPIQRIGVLTSGGDCAGLNAVIRAVAYRAIGTYGWEVFGIVDGTLGLIERPLRYRRLDLQFFTNSHLREGGTLLGTTNKGDPFAFPMPDGSHRDRSADFVEGVRELGLDALVVIGGDGSMKIVSRLCAAGNIGMVGVPKTIDNDVHGTDTSVGFSTASNVVTEALDRLQPTAASHHRVMILEVMGRDAGHIALNAGISGGADVILMPEVPYSLEGVAEKIRSVLQDEGRSHALVVVAEGCHTAGGETPTISYSGEQQRYGGIGHYLMDRISDMTGAETRVTILGHVQRGGTPSMHDRLLASAFGVNAVDLVARGEFGKMVAWQHRSVVAVPLDNVTIGPRALDPAGTLMHTARGLGIYCGNFDRLATDDAKGL</sequence>
<evidence type="ECO:0000256" key="3">
    <source>
        <dbReference type="ARBA" id="ARBA00022490"/>
    </source>
</evidence>
<gene>
    <name evidence="9" type="primary">pfkA</name>
    <name evidence="11" type="ORF">ACFFHW_05670</name>
</gene>
<dbReference type="SUPFAM" id="SSF53784">
    <property type="entry name" value="Phosphofructokinase"/>
    <property type="match status" value="1"/>
</dbReference>
<dbReference type="PANTHER" id="PTHR13697:SF52">
    <property type="entry name" value="ATP-DEPENDENT 6-PHOSPHOFRUCTOKINASE 3"/>
    <property type="match status" value="1"/>
</dbReference>
<dbReference type="PANTHER" id="PTHR13697">
    <property type="entry name" value="PHOSPHOFRUCTOKINASE"/>
    <property type="match status" value="1"/>
</dbReference>
<feature type="binding site" description="in other chain" evidence="9">
    <location>
        <begin position="142"/>
        <end position="144"/>
    </location>
    <ligand>
        <name>substrate</name>
        <note>ligand shared between dimeric partners</note>
    </ligand>
</feature>
<dbReference type="NCBIfam" id="NF002872">
    <property type="entry name" value="PRK03202.1"/>
    <property type="match status" value="1"/>
</dbReference>
<feature type="binding site" description="in other chain" evidence="9">
    <location>
        <begin position="186"/>
        <end position="188"/>
    </location>
    <ligand>
        <name>substrate</name>
        <note>ligand shared between dimeric partners</note>
    </ligand>
</feature>
<keyword evidence="4 9" id="KW-0808">Transferase</keyword>
<feature type="binding site" evidence="9">
    <location>
        <begin position="118"/>
        <end position="121"/>
    </location>
    <ligand>
        <name>ATP</name>
        <dbReference type="ChEBI" id="CHEBI:30616"/>
    </ligand>
</feature>
<dbReference type="RefSeq" id="WP_019950418.1">
    <property type="nucleotide sequence ID" value="NZ_JBHLVX010000020.1"/>
</dbReference>
<comment type="subcellular location">
    <subcellularLocation>
        <location evidence="9">Cytoplasm</location>
    </subcellularLocation>
</comment>
<evidence type="ECO:0000256" key="2">
    <source>
        <dbReference type="ARBA" id="ARBA00004679"/>
    </source>
</evidence>
<dbReference type="PIRSF" id="PIRSF000532">
    <property type="entry name" value="ATP_PFK_prok"/>
    <property type="match status" value="1"/>
</dbReference>
<feature type="binding site" evidence="9">
    <location>
        <position position="179"/>
    </location>
    <ligand>
        <name>substrate</name>
        <note>ligand shared between dimeric partners</note>
    </ligand>
</feature>
<organism evidence="11 12">
    <name type="scientific">Kushneria aurantia</name>
    <dbReference type="NCBI Taxonomy" id="504092"/>
    <lineage>
        <taxon>Bacteria</taxon>
        <taxon>Pseudomonadati</taxon>
        <taxon>Pseudomonadota</taxon>
        <taxon>Gammaproteobacteria</taxon>
        <taxon>Oceanospirillales</taxon>
        <taxon>Halomonadaceae</taxon>
        <taxon>Kushneria</taxon>
    </lineage>
</organism>
<feature type="active site" description="Proton acceptor" evidence="9">
    <location>
        <position position="144"/>
    </location>
</feature>
<comment type="subunit">
    <text evidence="9">Homodimer or homotetramer.</text>
</comment>
<dbReference type="InterPro" id="IPR012829">
    <property type="entry name" value="Phosphofructokinase_III"/>
</dbReference>
<evidence type="ECO:0000256" key="5">
    <source>
        <dbReference type="ARBA" id="ARBA00022723"/>
    </source>
</evidence>
<feature type="binding site" description="in other chain" evidence="9">
    <location>
        <begin position="287"/>
        <end position="290"/>
    </location>
    <ligand>
        <name>substrate</name>
        <note>ligand shared between dimeric partners</note>
    </ligand>
</feature>
<dbReference type="NCBIfam" id="NF010674">
    <property type="entry name" value="PRK14071.1"/>
    <property type="match status" value="1"/>
</dbReference>
<dbReference type="Proteomes" id="UP001589814">
    <property type="component" value="Unassembled WGS sequence"/>
</dbReference>
<dbReference type="EMBL" id="JBHLVX010000020">
    <property type="protein sequence ID" value="MFC0267488.1"/>
    <property type="molecule type" value="Genomic_DNA"/>
</dbReference>
<keyword evidence="5 9" id="KW-0479">Metal-binding</keyword>
<dbReference type="PROSITE" id="PS00433">
    <property type="entry name" value="PHOSPHOFRUCTOKINASE"/>
    <property type="match status" value="1"/>
</dbReference>
<dbReference type="Gene3D" id="3.40.50.450">
    <property type="match status" value="1"/>
</dbReference>
<keyword evidence="9" id="KW-0547">Nucleotide-binding</keyword>
<evidence type="ECO:0000259" key="10">
    <source>
        <dbReference type="Pfam" id="PF00365"/>
    </source>
</evidence>
<feature type="binding site" evidence="9">
    <location>
        <begin position="81"/>
        <end position="82"/>
    </location>
    <ligand>
        <name>ATP</name>
        <dbReference type="ChEBI" id="CHEBI:30616"/>
    </ligand>
</feature>
<proteinExistence type="inferred from homology"/>
<feature type="site" description="Important for substrate specificity; cannot use PPi as phosphoryl donor" evidence="9">
    <location>
        <position position="120"/>
    </location>
</feature>
<feature type="binding site" evidence="9">
    <location>
        <position position="281"/>
    </location>
    <ligand>
        <name>substrate</name>
        <note>ligand shared between dimeric partners</note>
    </ligand>
</feature>
<dbReference type="InterPro" id="IPR012003">
    <property type="entry name" value="ATP_PFK_prok-type"/>
</dbReference>
<reference evidence="11 12" key="1">
    <citation type="submission" date="2024-09" db="EMBL/GenBank/DDBJ databases">
        <authorList>
            <person name="Sun Q."/>
            <person name="Mori K."/>
        </authorList>
    </citation>
    <scope>NUCLEOTIDE SEQUENCE [LARGE SCALE GENOMIC DNA]</scope>
    <source>
        <strain evidence="11 12">CCM 7415</strain>
    </source>
</reference>
<dbReference type="PRINTS" id="PR00476">
    <property type="entry name" value="PHFRCTKINASE"/>
</dbReference>
<evidence type="ECO:0000256" key="7">
    <source>
        <dbReference type="ARBA" id="ARBA00022842"/>
    </source>
</evidence>
<comment type="similarity">
    <text evidence="9">Belongs to the phosphofructokinase type A (PFKA) family. Mixed-substrate PFK group III subfamily.</text>
</comment>
<name>A0ABV6G1F1_9GAMM</name>
<feature type="domain" description="Phosphofructokinase" evidence="10">
    <location>
        <begin position="7"/>
        <end position="313"/>
    </location>
</feature>
<evidence type="ECO:0000256" key="8">
    <source>
        <dbReference type="ARBA" id="ARBA00023152"/>
    </source>
</evidence>
<comment type="caution">
    <text evidence="9">Lacks conserved residue(s) required for the propagation of feature annotation.</text>
</comment>
<feature type="binding site" evidence="9">
    <location>
        <position position="15"/>
    </location>
    <ligand>
        <name>ATP</name>
        <dbReference type="ChEBI" id="CHEBI:30616"/>
    </ligand>
</feature>
<keyword evidence="9" id="KW-0067">ATP-binding</keyword>
<evidence type="ECO:0000256" key="6">
    <source>
        <dbReference type="ARBA" id="ARBA00022777"/>
    </source>
</evidence>
<comment type="catalytic activity">
    <reaction evidence="9">
        <text>beta-D-fructose 6-phosphate + ATP = beta-D-fructose 1,6-bisphosphate + ADP + H(+)</text>
        <dbReference type="Rhea" id="RHEA:16109"/>
        <dbReference type="ChEBI" id="CHEBI:15378"/>
        <dbReference type="ChEBI" id="CHEBI:30616"/>
        <dbReference type="ChEBI" id="CHEBI:32966"/>
        <dbReference type="ChEBI" id="CHEBI:57634"/>
        <dbReference type="ChEBI" id="CHEBI:456216"/>
        <dbReference type="EC" id="2.7.1.11"/>
    </reaction>
</comment>
<dbReference type="HAMAP" id="MF_01976">
    <property type="entry name" value="Phosphofructokinase_III"/>
    <property type="match status" value="1"/>
</dbReference>
<dbReference type="GO" id="GO:0003872">
    <property type="term" value="F:6-phosphofructokinase activity"/>
    <property type="evidence" value="ECO:0007669"/>
    <property type="project" value="UniProtKB-EC"/>
</dbReference>